<name>A0AAW0XT68_CHEQU</name>
<comment type="caution">
    <text evidence="3">The sequence shown here is derived from an EMBL/GenBank/DDBJ whole genome shotgun (WGS) entry which is preliminary data.</text>
</comment>
<proteinExistence type="predicted"/>
<dbReference type="EMBL" id="JARKIK010000028">
    <property type="protein sequence ID" value="KAK8742538.1"/>
    <property type="molecule type" value="Genomic_DNA"/>
</dbReference>
<keyword evidence="4" id="KW-1185">Reference proteome</keyword>
<protein>
    <recommendedName>
        <fullName evidence="2">Polysaccharide biosynthesis domain-containing protein</fullName>
    </recommendedName>
</protein>
<accession>A0AAW0XT68</accession>
<evidence type="ECO:0000256" key="1">
    <source>
        <dbReference type="SAM" id="MobiDB-lite"/>
    </source>
</evidence>
<evidence type="ECO:0000259" key="2">
    <source>
        <dbReference type="Pfam" id="PF04669"/>
    </source>
</evidence>
<dbReference type="Proteomes" id="UP001445076">
    <property type="component" value="Unassembled WGS sequence"/>
</dbReference>
<evidence type="ECO:0000313" key="3">
    <source>
        <dbReference type="EMBL" id="KAK8742538.1"/>
    </source>
</evidence>
<sequence>CGGGARVSTQLQAPTPENRRMPTQEEIFAELGIFGDVATAGGGGGAGKSGGAAINAEELGNDSTMEELWAMKAMEHSEIHFNLLCAVDPRLLKLTPKDDVIYSSFRKEFPDFNVGKLVENDLKSPDAKEKWRPFCMAFEKEIEDYSFATLVRIDSEDEYSESNTILVTRIQFFCIEIARNREGFNDSIRTKFKPKPRTKKNRQ</sequence>
<evidence type="ECO:0000313" key="4">
    <source>
        <dbReference type="Proteomes" id="UP001445076"/>
    </source>
</evidence>
<dbReference type="InterPro" id="IPR023139">
    <property type="entry name" value="PBDC1-like_dom_sf"/>
</dbReference>
<dbReference type="InterPro" id="IPR021148">
    <property type="entry name" value="Polysacc_synth_dom"/>
</dbReference>
<gene>
    <name evidence="3" type="ORF">OTU49_001942</name>
</gene>
<dbReference type="Gene3D" id="1.10.3560.10">
    <property type="entry name" value="yst0336 like domain"/>
    <property type="match status" value="1"/>
</dbReference>
<dbReference type="InterPro" id="IPR008476">
    <property type="entry name" value="PBDC1_metazoa/fungi"/>
</dbReference>
<feature type="domain" description="Polysaccharide biosynthesis" evidence="2">
    <location>
        <begin position="65"/>
        <end position="189"/>
    </location>
</feature>
<dbReference type="AlphaFoldDB" id="A0AAW0XT68"/>
<feature type="region of interest" description="Disordered" evidence="1">
    <location>
        <begin position="1"/>
        <end position="22"/>
    </location>
</feature>
<reference evidence="3 4" key="1">
    <citation type="journal article" date="2024" name="BMC Genomics">
        <title>Genome assembly of redclaw crayfish (Cherax quadricarinatus) provides insights into its immune adaptation and hypoxia tolerance.</title>
        <authorList>
            <person name="Liu Z."/>
            <person name="Zheng J."/>
            <person name="Li H."/>
            <person name="Fang K."/>
            <person name="Wang S."/>
            <person name="He J."/>
            <person name="Zhou D."/>
            <person name="Weng S."/>
            <person name="Chi M."/>
            <person name="Gu Z."/>
            <person name="He J."/>
            <person name="Li F."/>
            <person name="Wang M."/>
        </authorList>
    </citation>
    <scope>NUCLEOTIDE SEQUENCE [LARGE SCALE GENOMIC DNA]</scope>
    <source>
        <strain evidence="3">ZL_2023a</strain>
    </source>
</reference>
<organism evidence="3 4">
    <name type="scientific">Cherax quadricarinatus</name>
    <name type="common">Australian red claw crayfish</name>
    <dbReference type="NCBI Taxonomy" id="27406"/>
    <lineage>
        <taxon>Eukaryota</taxon>
        <taxon>Metazoa</taxon>
        <taxon>Ecdysozoa</taxon>
        <taxon>Arthropoda</taxon>
        <taxon>Crustacea</taxon>
        <taxon>Multicrustacea</taxon>
        <taxon>Malacostraca</taxon>
        <taxon>Eumalacostraca</taxon>
        <taxon>Eucarida</taxon>
        <taxon>Decapoda</taxon>
        <taxon>Pleocyemata</taxon>
        <taxon>Astacidea</taxon>
        <taxon>Parastacoidea</taxon>
        <taxon>Parastacidae</taxon>
        <taxon>Cherax</taxon>
    </lineage>
</organism>
<dbReference type="PANTHER" id="PTHR13410">
    <property type="entry name" value="PROTEIN PBDC1"/>
    <property type="match status" value="1"/>
</dbReference>
<dbReference type="GO" id="GO:0005737">
    <property type="term" value="C:cytoplasm"/>
    <property type="evidence" value="ECO:0007669"/>
    <property type="project" value="TreeGrafter"/>
</dbReference>
<dbReference type="PANTHER" id="PTHR13410:SF9">
    <property type="entry name" value="PROTEIN PBDC1"/>
    <property type="match status" value="1"/>
</dbReference>
<feature type="non-terminal residue" evidence="3">
    <location>
        <position position="1"/>
    </location>
</feature>
<dbReference type="Pfam" id="PF04669">
    <property type="entry name" value="PBDC1"/>
    <property type="match status" value="1"/>
</dbReference>